<accession>A0ABU7QT56</accession>
<name>A0ABU7QT56_AVIPA</name>
<dbReference type="Pfam" id="PF07308">
    <property type="entry name" value="DUF1456"/>
    <property type="match status" value="1"/>
</dbReference>
<sequence length="89" mass="10760">MMNIFFPFMSNNEIFNHLLFLTSLNNDDDRLITLFASQGLTVNRSQIRRWRRKLEHSQARPVPNEILEALFRLLFDQKNKDRDFCKYPL</sequence>
<dbReference type="RefSeq" id="WP_194757630.1">
    <property type="nucleotide sequence ID" value="NZ_JACEWB010000043.1"/>
</dbReference>
<organism evidence="1 2">
    <name type="scientific">Avibacterium paragallinarum</name>
    <name type="common">Haemophilus gallinarum</name>
    <dbReference type="NCBI Taxonomy" id="728"/>
    <lineage>
        <taxon>Bacteria</taxon>
        <taxon>Pseudomonadati</taxon>
        <taxon>Pseudomonadota</taxon>
        <taxon>Gammaproteobacteria</taxon>
        <taxon>Pasteurellales</taxon>
        <taxon>Pasteurellaceae</taxon>
        <taxon>Avibacterium</taxon>
    </lineage>
</organism>
<evidence type="ECO:0000313" key="2">
    <source>
        <dbReference type="Proteomes" id="UP001352533"/>
    </source>
</evidence>
<evidence type="ECO:0000313" key="1">
    <source>
        <dbReference type="EMBL" id="MEE6113737.1"/>
    </source>
</evidence>
<reference evidence="1 2" key="1">
    <citation type="journal article" date="2022" name="Front. Microbiol.">
        <title>Commensal bacteria contribute to the growth of multidrug-resistant Avibacterium paragallinarum in chickens.</title>
        <authorList>
            <person name="Zhu J."/>
            <person name="Chen Y."/>
            <person name="Wu Y."/>
            <person name="Wang Y."/>
            <person name="Zhu K."/>
        </authorList>
    </citation>
    <scope>NUCLEOTIDE SEQUENCE [LARGE SCALE GENOMIC DNA]</scope>
    <source>
        <strain evidence="1 2">AV12</strain>
    </source>
</reference>
<proteinExistence type="predicted"/>
<dbReference type="InterPro" id="IPR009921">
    <property type="entry name" value="YehS-like"/>
</dbReference>
<comment type="caution">
    <text evidence="1">The sequence shown here is derived from an EMBL/GenBank/DDBJ whole genome shotgun (WGS) entry which is preliminary data.</text>
</comment>
<dbReference type="EMBL" id="JAMDKS010000043">
    <property type="protein sequence ID" value="MEE6113737.1"/>
    <property type="molecule type" value="Genomic_DNA"/>
</dbReference>
<dbReference type="Proteomes" id="UP001352533">
    <property type="component" value="Unassembled WGS sequence"/>
</dbReference>
<gene>
    <name evidence="1" type="ORF">M5S25_11185</name>
</gene>
<keyword evidence="2" id="KW-1185">Reference proteome</keyword>
<protein>
    <submittedName>
        <fullName evidence="1">DUF1456 family protein</fullName>
    </submittedName>
</protein>